<organism evidence="2 3">
    <name type="scientific">Hydrogenibacillus schlegelii</name>
    <name type="common">Bacillus schlegelii</name>
    <dbReference type="NCBI Taxonomy" id="1484"/>
    <lineage>
        <taxon>Bacteria</taxon>
        <taxon>Bacillati</taxon>
        <taxon>Bacillota</taxon>
        <taxon>Bacilli</taxon>
        <taxon>Bacillales</taxon>
        <taxon>Bacillales Family X. Incertae Sedis</taxon>
        <taxon>Hydrogenibacillus</taxon>
    </lineage>
</organism>
<dbReference type="Proteomes" id="UP000244180">
    <property type="component" value="Unassembled WGS sequence"/>
</dbReference>
<evidence type="ECO:0000256" key="1">
    <source>
        <dbReference type="SAM" id="MobiDB-lite"/>
    </source>
</evidence>
<dbReference type="EMBL" id="PEBV01000005">
    <property type="protein sequence ID" value="PTQ54219.1"/>
    <property type="molecule type" value="Genomic_DNA"/>
</dbReference>
<name>A0A2T5GDF4_HYDSH</name>
<protein>
    <submittedName>
        <fullName evidence="2">Purine nucleoside phosphorylase</fullName>
    </submittedName>
</protein>
<accession>A0A2T5GDF4</accession>
<comment type="caution">
    <text evidence="2">The sequence shown here is derived from an EMBL/GenBank/DDBJ whole genome shotgun (WGS) entry which is preliminary data.</text>
</comment>
<proteinExistence type="predicted"/>
<dbReference type="PANTHER" id="PTHR30087">
    <property type="entry name" value="INNER MEMBRANE PROTEIN"/>
    <property type="match status" value="1"/>
</dbReference>
<evidence type="ECO:0000313" key="2">
    <source>
        <dbReference type="EMBL" id="PTQ54219.1"/>
    </source>
</evidence>
<dbReference type="AlphaFoldDB" id="A0A2T5GDF4"/>
<reference evidence="2 3" key="1">
    <citation type="submission" date="2017-08" db="EMBL/GenBank/DDBJ databases">
        <title>Burning lignite coal seam in the remote Altai Mountains harbors a hydrogen-driven thermophilic microbial community.</title>
        <authorList>
            <person name="Kadnikov V.V."/>
            <person name="Mardanov A.V."/>
            <person name="Ivasenko D."/>
            <person name="Beletsky A.V."/>
            <person name="Karnachuk O.V."/>
            <person name="Ravin N.V."/>
        </authorList>
    </citation>
    <scope>NUCLEOTIDE SEQUENCE [LARGE SCALE GENOMIC DNA]</scope>
    <source>
        <strain evidence="2">AL33</strain>
    </source>
</reference>
<sequence>MGSDSPNKEARHDGRYNENRPFAGIAVCGFMIRKGGEGMAASRGGSGRRAILVSACLLGHPVTYTGDDNFVDDPRLRRWLAEGRVIAVCPEVAGGLSTPRPPAEIRGDRVVTVDGRDVTEAFQKGAEAALALARHFDVALALLKQSSPSCGSRRIYDGTFSGRKIPGEGVTARRLREAGFPVFGEDELDRAEAALRAAEGPSANGPSDAEPEAPRGG</sequence>
<feature type="region of interest" description="Disordered" evidence="1">
    <location>
        <begin position="194"/>
        <end position="217"/>
    </location>
</feature>
<gene>
    <name evidence="2" type="ORF">HSCHL_0498</name>
</gene>
<dbReference type="Pfam" id="PF04463">
    <property type="entry name" value="2-thiour_desulf"/>
    <property type="match status" value="1"/>
</dbReference>
<dbReference type="PANTHER" id="PTHR30087:SF1">
    <property type="entry name" value="HYPOTHETICAL CYTOSOLIC PROTEIN"/>
    <property type="match status" value="1"/>
</dbReference>
<evidence type="ECO:0000313" key="3">
    <source>
        <dbReference type="Proteomes" id="UP000244180"/>
    </source>
</evidence>
<dbReference type="InterPro" id="IPR007553">
    <property type="entry name" value="2-thiour_desulf"/>
</dbReference>